<gene>
    <name evidence="3" type="ORF">Sps_04027</name>
</gene>
<dbReference type="KEGG" id="spsw:Sps_04027"/>
<evidence type="ECO:0000313" key="3">
    <source>
        <dbReference type="EMBL" id="AQS39142.1"/>
    </source>
</evidence>
<keyword evidence="4" id="KW-1185">Reference proteome</keyword>
<dbReference type="Proteomes" id="UP000189545">
    <property type="component" value="Chromosome"/>
</dbReference>
<evidence type="ECO:0000256" key="2">
    <source>
        <dbReference type="SAM" id="SignalP"/>
    </source>
</evidence>
<evidence type="ECO:0008006" key="5">
    <source>
        <dbReference type="Google" id="ProtNLM"/>
    </source>
</evidence>
<feature type="signal peptide" evidence="2">
    <location>
        <begin position="1"/>
        <end position="21"/>
    </location>
</feature>
<evidence type="ECO:0000313" key="4">
    <source>
        <dbReference type="Proteomes" id="UP000189545"/>
    </source>
</evidence>
<dbReference type="InterPro" id="IPR016195">
    <property type="entry name" value="Pol/histidinol_Pase-like"/>
</dbReference>
<evidence type="ECO:0000256" key="1">
    <source>
        <dbReference type="SAM" id="MobiDB-lite"/>
    </source>
</evidence>
<dbReference type="PROSITE" id="PS51257">
    <property type="entry name" value="PROKAR_LIPOPROTEIN"/>
    <property type="match status" value="1"/>
</dbReference>
<organism evidence="3 4">
    <name type="scientific">Shewanella psychrophila</name>
    <dbReference type="NCBI Taxonomy" id="225848"/>
    <lineage>
        <taxon>Bacteria</taxon>
        <taxon>Pseudomonadati</taxon>
        <taxon>Pseudomonadota</taxon>
        <taxon>Gammaproteobacteria</taxon>
        <taxon>Alteromonadales</taxon>
        <taxon>Shewanellaceae</taxon>
        <taxon>Shewanella</taxon>
    </lineage>
</organism>
<protein>
    <recommendedName>
        <fullName evidence="5">DUF3604 domain-containing protein</fullName>
    </recommendedName>
</protein>
<accession>A0A1S6HUI4</accession>
<dbReference type="SUPFAM" id="SSF89550">
    <property type="entry name" value="PHP domain-like"/>
    <property type="match status" value="1"/>
</dbReference>
<sequence>MNKSILMPTLLGMTIAATLSACSPQKNEEAPAKSASEQSTQTAVNQEAKQDTSGTDQSVAVNPTKDVYFGETHMHTAFSLDAYLGGTRLTHEDAYRYAQGETVNLMGRELKRHRPLDFIAVTDHAEYIGEMYTNLTEGAEGHDQELLKELRAMTDIKDRESWFMKYVISSNRGANPAHPPFFTGPESVKSAWKIMQETADKYNQPGKFTALKAFEWSGAPGGGNLHRNVIFRDAQVPDAPISYIDTNREDGLWQWMSQQESKGMKLLAIPHNSNASKGMMFPSVDAEGKPIDLEYAQTRQHFEPLMEMMQVKGNSEVHRQFWPEDEFADFENADSIQKSSGRTFHKKDFVREGLKMGLAYEQSLGVNPFKYGTIGGTDNHNGLPSAVAEDSFIGAHGEDDGSIDARRTGAVVGWIDGKDLSIGTLAGVWATQNTRSGLWDAMKSRETYSTTGPRIKVRFFGGVELPANPKNGQEMVQQGYDLGVPMGSDLPSIGSAPTFTVHAMKDPDGANLDRVQIIKGWVDAKGDTHEKIIDVVWSDKRKKGEDGKLIPVGNTVDLTTAKYTNTIGATALIGSWTDTEFNPEQHAFYYTRVIEIPTPRWTTYDAVRNKLPLLDDVQASIQERAWTSPIWYKPAG</sequence>
<dbReference type="AlphaFoldDB" id="A0A1S6HUI4"/>
<feature type="compositionally biased region" description="Polar residues" evidence="1">
    <location>
        <begin position="35"/>
        <end position="60"/>
    </location>
</feature>
<feature type="region of interest" description="Disordered" evidence="1">
    <location>
        <begin position="26"/>
        <end position="60"/>
    </location>
</feature>
<dbReference type="Gene3D" id="3.20.20.140">
    <property type="entry name" value="Metal-dependent hydrolases"/>
    <property type="match status" value="1"/>
</dbReference>
<dbReference type="EMBL" id="CP014782">
    <property type="protein sequence ID" value="AQS39142.1"/>
    <property type="molecule type" value="Genomic_DNA"/>
</dbReference>
<dbReference type="Pfam" id="PF12228">
    <property type="entry name" value="DUF3604"/>
    <property type="match status" value="1"/>
</dbReference>
<proteinExistence type="predicted"/>
<feature type="chain" id="PRO_5013159361" description="DUF3604 domain-containing protein" evidence="2">
    <location>
        <begin position="22"/>
        <end position="636"/>
    </location>
</feature>
<name>A0A1S6HUI4_9GAMM</name>
<dbReference type="STRING" id="225848.Sps_04027"/>
<dbReference type="RefSeq" id="WP_237157889.1">
    <property type="nucleotide sequence ID" value="NZ_CP014782.1"/>
</dbReference>
<dbReference type="InterPro" id="IPR022028">
    <property type="entry name" value="DUF3604"/>
</dbReference>
<keyword evidence="2" id="KW-0732">Signal</keyword>
<reference evidence="3 4" key="1">
    <citation type="submission" date="2016-03" db="EMBL/GenBank/DDBJ databases">
        <title>Complete genome sequence of Shewanella psychrophila WP2, a deep sea bacterium isolated from west Pacific sediment.</title>
        <authorList>
            <person name="Xu G."/>
            <person name="Jian H."/>
        </authorList>
    </citation>
    <scope>NUCLEOTIDE SEQUENCE [LARGE SCALE GENOMIC DNA]</scope>
    <source>
        <strain evidence="3 4">WP2</strain>
    </source>
</reference>